<proteinExistence type="predicted"/>
<name>A0AAD7AMJ5_9AGAR</name>
<organism evidence="1 2">
    <name type="scientific">Mycena albidolilacea</name>
    <dbReference type="NCBI Taxonomy" id="1033008"/>
    <lineage>
        <taxon>Eukaryota</taxon>
        <taxon>Fungi</taxon>
        <taxon>Dikarya</taxon>
        <taxon>Basidiomycota</taxon>
        <taxon>Agaricomycotina</taxon>
        <taxon>Agaricomycetes</taxon>
        <taxon>Agaricomycetidae</taxon>
        <taxon>Agaricales</taxon>
        <taxon>Marasmiineae</taxon>
        <taxon>Mycenaceae</taxon>
        <taxon>Mycena</taxon>
    </lineage>
</organism>
<comment type="caution">
    <text evidence="1">The sequence shown here is derived from an EMBL/GenBank/DDBJ whole genome shotgun (WGS) entry which is preliminary data.</text>
</comment>
<reference evidence="1" key="1">
    <citation type="submission" date="2023-03" db="EMBL/GenBank/DDBJ databases">
        <title>Massive genome expansion in bonnet fungi (Mycena s.s.) driven by repeated elements and novel gene families across ecological guilds.</title>
        <authorList>
            <consortium name="Lawrence Berkeley National Laboratory"/>
            <person name="Harder C.B."/>
            <person name="Miyauchi S."/>
            <person name="Viragh M."/>
            <person name="Kuo A."/>
            <person name="Thoen E."/>
            <person name="Andreopoulos B."/>
            <person name="Lu D."/>
            <person name="Skrede I."/>
            <person name="Drula E."/>
            <person name="Henrissat B."/>
            <person name="Morin E."/>
            <person name="Kohler A."/>
            <person name="Barry K."/>
            <person name="LaButti K."/>
            <person name="Morin E."/>
            <person name="Salamov A."/>
            <person name="Lipzen A."/>
            <person name="Mereny Z."/>
            <person name="Hegedus B."/>
            <person name="Baldrian P."/>
            <person name="Stursova M."/>
            <person name="Weitz H."/>
            <person name="Taylor A."/>
            <person name="Grigoriev I.V."/>
            <person name="Nagy L.G."/>
            <person name="Martin F."/>
            <person name="Kauserud H."/>
        </authorList>
    </citation>
    <scope>NUCLEOTIDE SEQUENCE</scope>
    <source>
        <strain evidence="1">CBHHK002</strain>
    </source>
</reference>
<dbReference type="EMBL" id="JARIHO010000004">
    <property type="protein sequence ID" value="KAJ7363061.1"/>
    <property type="molecule type" value="Genomic_DNA"/>
</dbReference>
<dbReference type="Proteomes" id="UP001218218">
    <property type="component" value="Unassembled WGS sequence"/>
</dbReference>
<evidence type="ECO:0000313" key="2">
    <source>
        <dbReference type="Proteomes" id="UP001218218"/>
    </source>
</evidence>
<dbReference type="AlphaFoldDB" id="A0AAD7AMJ5"/>
<evidence type="ECO:0000313" key="1">
    <source>
        <dbReference type="EMBL" id="KAJ7363061.1"/>
    </source>
</evidence>
<protein>
    <submittedName>
        <fullName evidence="1">Uncharacterized protein</fullName>
    </submittedName>
</protein>
<gene>
    <name evidence="1" type="ORF">DFH08DRAFT_951265</name>
</gene>
<keyword evidence="2" id="KW-1185">Reference proteome</keyword>
<accession>A0AAD7AMJ5</accession>
<sequence length="224" mass="25481">MAKLYLKKYGYHLANDEDLTENIEDPPDSAADEVVHEVMTQEEKVFCAKYLTKLRGIYSQRIGQWYCEEYRDLFTGILDGAPPKPQQSRVGHFYSRKYYELHVKPRGEARLAALKRRSEAAGKPMPEYIDVIAKVTAEVWGKETPAFQHECQLAMEWEHQEDLRGWEASLADSSTKTPEEIAANLENAAYYLQPFVDAIQQRFGMCASILLTGPIGIRGGQIGM</sequence>